<evidence type="ECO:0000313" key="2">
    <source>
        <dbReference type="Proteomes" id="UP001203036"/>
    </source>
</evidence>
<evidence type="ECO:0000313" key="1">
    <source>
        <dbReference type="EMBL" id="MCM2563506.1"/>
    </source>
</evidence>
<reference evidence="1" key="1">
    <citation type="submission" date="2022-06" db="EMBL/GenBank/DDBJ databases">
        <title>Lutimaribacter sp. EGI FJ00013, a novel bacterium isolated from a salt lake sediment enrichment.</title>
        <authorList>
            <person name="Gao L."/>
            <person name="Fang B.-Z."/>
            <person name="Li W.-J."/>
        </authorList>
    </citation>
    <scope>NUCLEOTIDE SEQUENCE</scope>
    <source>
        <strain evidence="1">EGI FJ00013</strain>
    </source>
</reference>
<dbReference type="Proteomes" id="UP001203036">
    <property type="component" value="Unassembled WGS sequence"/>
</dbReference>
<name>A0ACC5ZZI5_9RHOB</name>
<sequence>MVIFLKFLHFAALALALGGGVANIVLGRQLATAEGAAKPVVTAAQRTLARVSALSLLVLWVTGIGLVYAYYGGWSGFGTAFWGKIAVAAILTVNMGVAQHLMSHARKSGTPPPKAVRAMGLAGPVLLLVIVALATMAFSY</sequence>
<dbReference type="EMBL" id="JAMQGO010000012">
    <property type="protein sequence ID" value="MCM2563506.1"/>
    <property type="molecule type" value="Genomic_DNA"/>
</dbReference>
<gene>
    <name evidence="1" type="ORF">M8744_15215</name>
</gene>
<comment type="caution">
    <text evidence="1">The sequence shown here is derived from an EMBL/GenBank/DDBJ whole genome shotgun (WGS) entry which is preliminary data.</text>
</comment>
<proteinExistence type="predicted"/>
<protein>
    <submittedName>
        <fullName evidence="1">Uncharacterized protein</fullName>
    </submittedName>
</protein>
<organism evidence="1 2">
    <name type="scientific">Lutimaribacter degradans</name>
    <dbReference type="NCBI Taxonomy" id="2945989"/>
    <lineage>
        <taxon>Bacteria</taxon>
        <taxon>Pseudomonadati</taxon>
        <taxon>Pseudomonadota</taxon>
        <taxon>Alphaproteobacteria</taxon>
        <taxon>Rhodobacterales</taxon>
        <taxon>Roseobacteraceae</taxon>
        <taxon>Lutimaribacter</taxon>
    </lineage>
</organism>
<keyword evidence="2" id="KW-1185">Reference proteome</keyword>
<accession>A0ACC5ZZI5</accession>